<gene>
    <name evidence="1" type="ORF">DNTS_017019</name>
</gene>
<dbReference type="AlphaFoldDB" id="A0A553MKM9"/>
<evidence type="ECO:0000313" key="2">
    <source>
        <dbReference type="Proteomes" id="UP000316079"/>
    </source>
</evidence>
<evidence type="ECO:0000313" key="1">
    <source>
        <dbReference type="EMBL" id="TRY53734.1"/>
    </source>
</evidence>
<feature type="non-terminal residue" evidence="1">
    <location>
        <position position="1"/>
    </location>
</feature>
<reference evidence="1 2" key="1">
    <citation type="journal article" date="2019" name="Sci. Data">
        <title>Hybrid genome assembly and annotation of Danionella translucida.</title>
        <authorList>
            <person name="Kadobianskyi M."/>
            <person name="Schulze L."/>
            <person name="Schuelke M."/>
            <person name="Judkewitz B."/>
        </authorList>
    </citation>
    <scope>NUCLEOTIDE SEQUENCE [LARGE SCALE GENOMIC DNA]</scope>
    <source>
        <strain evidence="1 2">Bolton</strain>
    </source>
</reference>
<accession>A0A553MKM9</accession>
<name>A0A553MKM9_9TELE</name>
<proteinExistence type="predicted"/>
<protein>
    <submittedName>
        <fullName evidence="1">Uncharacterized protein</fullName>
    </submittedName>
</protein>
<dbReference type="OrthoDB" id="2418081at2759"/>
<sequence>VTAFPIGNQILSKGLFFSKSCFPKCFSEIKDQSNLPCRLLIFRRDFQDNKRKTGMLPDSEEFRVEHDNGMAGSLVEFWRRQHPIPDAGM</sequence>
<dbReference type="EMBL" id="SRMA01027459">
    <property type="protein sequence ID" value="TRY53734.1"/>
    <property type="molecule type" value="Genomic_DNA"/>
</dbReference>
<dbReference type="Proteomes" id="UP000316079">
    <property type="component" value="Unassembled WGS sequence"/>
</dbReference>
<comment type="caution">
    <text evidence="1">The sequence shown here is derived from an EMBL/GenBank/DDBJ whole genome shotgun (WGS) entry which is preliminary data.</text>
</comment>
<keyword evidence="2" id="KW-1185">Reference proteome</keyword>
<organism evidence="1 2">
    <name type="scientific">Danionella cerebrum</name>
    <dbReference type="NCBI Taxonomy" id="2873325"/>
    <lineage>
        <taxon>Eukaryota</taxon>
        <taxon>Metazoa</taxon>
        <taxon>Chordata</taxon>
        <taxon>Craniata</taxon>
        <taxon>Vertebrata</taxon>
        <taxon>Euteleostomi</taxon>
        <taxon>Actinopterygii</taxon>
        <taxon>Neopterygii</taxon>
        <taxon>Teleostei</taxon>
        <taxon>Ostariophysi</taxon>
        <taxon>Cypriniformes</taxon>
        <taxon>Danionidae</taxon>
        <taxon>Danioninae</taxon>
        <taxon>Danionella</taxon>
    </lineage>
</organism>